<feature type="compositionally biased region" description="Low complexity" evidence="1">
    <location>
        <begin position="219"/>
        <end position="233"/>
    </location>
</feature>
<feature type="compositionally biased region" description="Polar residues" evidence="1">
    <location>
        <begin position="234"/>
        <end position="249"/>
    </location>
</feature>
<evidence type="ECO:0000313" key="3">
    <source>
        <dbReference type="EMBL" id="MBS1010393.1"/>
    </source>
</evidence>
<dbReference type="SMART" id="SM00287">
    <property type="entry name" value="SH3b"/>
    <property type="match status" value="3"/>
</dbReference>
<evidence type="ECO:0000259" key="2">
    <source>
        <dbReference type="SMART" id="SM00287"/>
    </source>
</evidence>
<dbReference type="PANTHER" id="PTHR43143">
    <property type="entry name" value="METALLOPHOSPHOESTERASE, CALCINEURIN SUPERFAMILY"/>
    <property type="match status" value="1"/>
</dbReference>
<dbReference type="Gene3D" id="3.60.21.10">
    <property type="match status" value="1"/>
</dbReference>
<protein>
    <submittedName>
        <fullName evidence="3">SH3 domain-containing protein</fullName>
    </submittedName>
</protein>
<dbReference type="EMBL" id="JAERKF010000006">
    <property type="protein sequence ID" value="MBS1010393.1"/>
    <property type="molecule type" value="Genomic_DNA"/>
</dbReference>
<feature type="region of interest" description="Disordered" evidence="1">
    <location>
        <begin position="215"/>
        <end position="249"/>
    </location>
</feature>
<organism evidence="3 4">
    <name type="scientific">Levilactobacillus brevis</name>
    <name type="common">Lactobacillus brevis</name>
    <dbReference type="NCBI Taxonomy" id="1580"/>
    <lineage>
        <taxon>Bacteria</taxon>
        <taxon>Bacillati</taxon>
        <taxon>Bacillota</taxon>
        <taxon>Bacilli</taxon>
        <taxon>Lactobacillales</taxon>
        <taxon>Lactobacillaceae</taxon>
        <taxon>Levilactobacillus</taxon>
    </lineage>
</organism>
<dbReference type="PANTHER" id="PTHR43143:SF1">
    <property type="entry name" value="SERINE_THREONINE-PROTEIN PHOSPHATASE CPPED1"/>
    <property type="match status" value="1"/>
</dbReference>
<feature type="domain" description="SH3b" evidence="2">
    <location>
        <begin position="264"/>
        <end position="326"/>
    </location>
</feature>
<dbReference type="InterPro" id="IPR003646">
    <property type="entry name" value="SH3-like_bac-type"/>
</dbReference>
<evidence type="ECO:0000313" key="4">
    <source>
        <dbReference type="Proteomes" id="UP000676478"/>
    </source>
</evidence>
<dbReference type="RefSeq" id="WP_039106463.1">
    <property type="nucleotide sequence ID" value="NZ_CAKMAP010000001.1"/>
</dbReference>
<evidence type="ECO:0000256" key="1">
    <source>
        <dbReference type="SAM" id="MobiDB-lite"/>
    </source>
</evidence>
<dbReference type="InterPro" id="IPR004843">
    <property type="entry name" value="Calcineurin-like_PHP"/>
</dbReference>
<dbReference type="SUPFAM" id="SSF56300">
    <property type="entry name" value="Metallo-dependent phosphatases"/>
    <property type="match status" value="1"/>
</dbReference>
<name>A0AA41EP85_LEVBR</name>
<dbReference type="Pfam" id="PF08460">
    <property type="entry name" value="SH3_5"/>
    <property type="match status" value="2"/>
</dbReference>
<dbReference type="Pfam" id="PF00149">
    <property type="entry name" value="Metallophos"/>
    <property type="match status" value="1"/>
</dbReference>
<dbReference type="Proteomes" id="UP000676478">
    <property type="component" value="Unassembled WGS sequence"/>
</dbReference>
<reference evidence="3" key="1">
    <citation type="submission" date="2020-12" db="EMBL/GenBank/DDBJ databases">
        <authorList>
            <person name="Mcmullen J.G."/>
        </authorList>
    </citation>
    <scope>NUCLEOTIDE SEQUENCE</scope>
    <source>
        <strain evidence="3">Dm-2019-70</strain>
    </source>
</reference>
<dbReference type="InterPro" id="IPR051918">
    <property type="entry name" value="STPP_CPPED1"/>
</dbReference>
<accession>A0AA41EP85</accession>
<gene>
    <name evidence="3" type="ORF">JK167_06050</name>
</gene>
<sequence length="734" mass="80684">MAIDVSNTPDMYKITASGSFTFNTSCRVRNTPNMSDSGVATYTSGMTVSYDSKLKNGNHLWLSYIATSGTRRYIPYANTDTGVYFGTDTNSVNPIKAATSGSGSTGTGTTTGALGSLTGQTGANVADQTPDGTILAMSGSFTFSEAARGRDKTNMTTANKVDSFAIGETVYYNAKVKADGHYWFRYIHTSGATYYVPYATIAPFRYYGTDSKPGDPVYSQSSTGGNTGDSSTSRTQGGQDTGVPNFQSNGSASFSIDNDTMLVNGFATLTDNGAWTRNTPLMSAANITHYAKGSKVKYVKKIHADSRIWVVLSNGQYLPIGKLSTPISETQKSQDSSIPAYHSKFSYTIDSNVHQPWASIWPYTANDTNNDDRNNSLLYENPKQELIPTTTEQNELSLVKNQVDAISTSDAVTIGFMTDTHFSSFKTPSTARTLRQMKTMSYYAKNYGLDLMIHGGDLNDGAEEKKYELDDVKRAMDALKLGHRPLLVAQGNHDDNSGFARDFDGYYPRNIITNNEAYPYRFGNFANLLDTKGNTANQATYGKYKIPNSKINVILLDGFDQSDNYSSPITARRDFRHGWTHFSQTQQNWLRSTLNTIPNDELVLVVTHIMLHGVNFHTPNTFAEAKLSGSYAPGVVESGNIRQILVDYNNRTNNLVAVLGGHTHVDDYSSDYGINWIVSTCAVSDRGDGQGSRPIGSVNEQAWDTFVIDPSTRKLHRVRYGWHNNSYFSSSYSF</sequence>
<dbReference type="GO" id="GO:0016787">
    <property type="term" value="F:hydrolase activity"/>
    <property type="evidence" value="ECO:0007669"/>
    <property type="project" value="InterPro"/>
</dbReference>
<feature type="domain" description="SH3b" evidence="2">
    <location>
        <begin position="138"/>
        <end position="203"/>
    </location>
</feature>
<comment type="caution">
    <text evidence="3">The sequence shown here is derived from an EMBL/GenBank/DDBJ whole genome shotgun (WGS) entry which is preliminary data.</text>
</comment>
<dbReference type="InterPro" id="IPR029052">
    <property type="entry name" value="Metallo-depent_PP-like"/>
</dbReference>
<reference evidence="3" key="2">
    <citation type="submission" date="2022-09" db="EMBL/GenBank/DDBJ databases">
        <title>Genome-inferred correspondence between phylogeny and metabolic traits in the wild Drosophila gut microbiome.</title>
        <authorList>
            <person name="Bueno E."/>
            <person name="Blow F."/>
            <person name="Douglas A.E."/>
        </authorList>
    </citation>
    <scope>NUCLEOTIDE SEQUENCE</scope>
    <source>
        <strain evidence="3">Dm-2019-70</strain>
    </source>
</reference>
<feature type="domain" description="SH3b" evidence="2">
    <location>
        <begin position="15"/>
        <end position="82"/>
    </location>
</feature>
<dbReference type="Gene3D" id="2.30.30.40">
    <property type="entry name" value="SH3 Domains"/>
    <property type="match status" value="3"/>
</dbReference>
<proteinExistence type="predicted"/>
<dbReference type="AlphaFoldDB" id="A0AA41EP85"/>